<gene>
    <name evidence="2" type="ORF">NKR23_g773</name>
</gene>
<dbReference type="EMBL" id="JANBVO010000001">
    <property type="protein sequence ID" value="KAJ9157468.1"/>
    <property type="molecule type" value="Genomic_DNA"/>
</dbReference>
<feature type="region of interest" description="Disordered" evidence="1">
    <location>
        <begin position="239"/>
        <end position="418"/>
    </location>
</feature>
<reference evidence="2" key="1">
    <citation type="submission" date="2022-07" db="EMBL/GenBank/DDBJ databases">
        <title>Fungi with potential for degradation of polypropylene.</title>
        <authorList>
            <person name="Gostincar C."/>
        </authorList>
    </citation>
    <scope>NUCLEOTIDE SEQUENCE</scope>
    <source>
        <strain evidence="2">EXF-13308</strain>
    </source>
</reference>
<evidence type="ECO:0000313" key="3">
    <source>
        <dbReference type="Proteomes" id="UP001174694"/>
    </source>
</evidence>
<proteinExistence type="predicted"/>
<feature type="compositionally biased region" description="Low complexity" evidence="1">
    <location>
        <begin position="287"/>
        <end position="302"/>
    </location>
</feature>
<feature type="compositionally biased region" description="Polar residues" evidence="1">
    <location>
        <begin position="79"/>
        <end position="115"/>
    </location>
</feature>
<sequence>MSFPVAVQSAIFYILSCTPCAKVRHRHRARQEAKKERAEKARIETEQPGLYRHPSPFSTNPYWDEEIAMGPALPKKGASSKNTSQRALTSASGGQGSSIESSTAIHSENSGSSPTMVPEDARTTMSFSVADSSDWNHKRYEREDEELWGHDISRAGHKLMDAIAKAGSSAGRLLEAKLGKERSITDEDRRSFYFTPKNPPVNDYHPPVVSGKPLHKDGYRWMLQPPPPAKVMEGKVPVARTGSQASMASRRTAGSHADSLEPRRLVSKKLVEDKLRKGELPSEAEMTVTTRPTTGRTATSTTSLMHAQLGGTRSRSLSLESEESSESILERRRKKRASRRQPITPETHSEEEENEDGRWGLESVAQGRAAQRPRLETIASTSDPVAGDASAQGPRAGSQSKSMTSLDGAAVRPSTPVENLVKQRAAGSSLDSGLALSETTA</sequence>
<feature type="compositionally biased region" description="Basic and acidic residues" evidence="1">
    <location>
        <begin position="30"/>
        <end position="45"/>
    </location>
</feature>
<dbReference type="Proteomes" id="UP001174694">
    <property type="component" value="Unassembled WGS sequence"/>
</dbReference>
<feature type="region of interest" description="Disordered" evidence="1">
    <location>
        <begin position="28"/>
        <end position="56"/>
    </location>
</feature>
<dbReference type="AlphaFoldDB" id="A0AA38RVG2"/>
<accession>A0AA38RVG2</accession>
<feature type="compositionally biased region" description="Basic and acidic residues" evidence="1">
    <location>
        <begin position="258"/>
        <end position="280"/>
    </location>
</feature>
<feature type="region of interest" description="Disordered" evidence="1">
    <location>
        <begin position="73"/>
        <end position="119"/>
    </location>
</feature>
<evidence type="ECO:0000256" key="1">
    <source>
        <dbReference type="SAM" id="MobiDB-lite"/>
    </source>
</evidence>
<comment type="caution">
    <text evidence="2">The sequence shown here is derived from an EMBL/GenBank/DDBJ whole genome shotgun (WGS) entry which is preliminary data.</text>
</comment>
<name>A0AA38RVG2_9PEZI</name>
<keyword evidence="3" id="KW-1185">Reference proteome</keyword>
<protein>
    <submittedName>
        <fullName evidence="2">Signal peptide-containing protein</fullName>
    </submittedName>
</protein>
<evidence type="ECO:0000313" key="2">
    <source>
        <dbReference type="EMBL" id="KAJ9157468.1"/>
    </source>
</evidence>
<organism evidence="2 3">
    <name type="scientific">Pleurostoma richardsiae</name>
    <dbReference type="NCBI Taxonomy" id="41990"/>
    <lineage>
        <taxon>Eukaryota</taxon>
        <taxon>Fungi</taxon>
        <taxon>Dikarya</taxon>
        <taxon>Ascomycota</taxon>
        <taxon>Pezizomycotina</taxon>
        <taxon>Sordariomycetes</taxon>
        <taxon>Sordariomycetidae</taxon>
        <taxon>Calosphaeriales</taxon>
        <taxon>Pleurostomataceae</taxon>
        <taxon>Pleurostoma</taxon>
    </lineage>
</organism>